<name>A0A0P9CZJ8_9BACL</name>
<dbReference type="OrthoDB" id="2375390at2"/>
<protein>
    <submittedName>
        <fullName evidence="1">Uncharacterized protein</fullName>
    </submittedName>
</protein>
<evidence type="ECO:0000313" key="1">
    <source>
        <dbReference type="EMBL" id="KPV42526.1"/>
    </source>
</evidence>
<proteinExistence type="predicted"/>
<keyword evidence="2" id="KW-1185">Reference proteome</keyword>
<gene>
    <name evidence="1" type="ORF">AN477_16920</name>
</gene>
<accession>A0A0P9CZJ8</accession>
<dbReference type="STRING" id="471514.AN477_16920"/>
<dbReference type="AlphaFoldDB" id="A0A0P9CZJ8"/>
<reference evidence="1 2" key="1">
    <citation type="submission" date="2015-09" db="EMBL/GenBank/DDBJ databases">
        <title>Draft genome sequence of Alicyclobacillus ferrooxydans DSM 22381.</title>
        <authorList>
            <person name="Hemp J."/>
        </authorList>
    </citation>
    <scope>NUCLEOTIDE SEQUENCE [LARGE SCALE GENOMIC DNA]</scope>
    <source>
        <strain evidence="1 2">TC-34</strain>
    </source>
</reference>
<dbReference type="Proteomes" id="UP000050482">
    <property type="component" value="Unassembled WGS sequence"/>
</dbReference>
<dbReference type="RefSeq" id="WP_054970359.1">
    <property type="nucleotide sequence ID" value="NZ_LJCO01000075.1"/>
</dbReference>
<sequence>MTMRKAKLAIVCTGVTGLVAGGILMGVIPAFASTSSPSSTQSVATPSTNHTKYHPNWLQRVLLKNADQVASDLHIKKAQLVQDLSSGKSLDDVAMSSDVQQSSLQNDIQTMIQSDLQGLVTNGHMTATREAKLVKNLDARLPKFMENKHLIQKPMKFKATMNVLHYVATQLHMTRTELVTQLKSGKSITQIATAQGVSPSTLQSTVTQKLDTQVNTKVQNLFNKTNWFQNNGSVSITTSK</sequence>
<dbReference type="PATRIC" id="fig|471514.4.peg.3871"/>
<dbReference type="EMBL" id="LJCO01000075">
    <property type="protein sequence ID" value="KPV42526.1"/>
    <property type="molecule type" value="Genomic_DNA"/>
</dbReference>
<evidence type="ECO:0000313" key="2">
    <source>
        <dbReference type="Proteomes" id="UP000050482"/>
    </source>
</evidence>
<comment type="caution">
    <text evidence="1">The sequence shown here is derived from an EMBL/GenBank/DDBJ whole genome shotgun (WGS) entry which is preliminary data.</text>
</comment>
<organism evidence="1 2">
    <name type="scientific">Alicyclobacillus ferrooxydans</name>
    <dbReference type="NCBI Taxonomy" id="471514"/>
    <lineage>
        <taxon>Bacteria</taxon>
        <taxon>Bacillati</taxon>
        <taxon>Bacillota</taxon>
        <taxon>Bacilli</taxon>
        <taxon>Bacillales</taxon>
        <taxon>Alicyclobacillaceae</taxon>
        <taxon>Alicyclobacillus</taxon>
    </lineage>
</organism>